<protein>
    <submittedName>
        <fullName evidence="2">Uncharacterized protein</fullName>
    </submittedName>
</protein>
<dbReference type="Proteomes" id="UP000467488">
    <property type="component" value="Chromosome"/>
</dbReference>
<feature type="region of interest" description="Disordered" evidence="1">
    <location>
        <begin position="76"/>
        <end position="129"/>
    </location>
</feature>
<sequence>MITPQEARQRTRTLVEHYVNECECRDLTDVKHVLTALISMATQAIVATNGKEAALQVLMNTLTHTAEHEVPYRMETTAADRRPAHHRQPEALRARHDTKHRTHPHRPLPSGPAAFRAGRTGPETGRRGR</sequence>
<evidence type="ECO:0000313" key="2">
    <source>
        <dbReference type="EMBL" id="BBU85045.1"/>
    </source>
</evidence>
<organism evidence="2 3">
    <name type="scientific">Escherichia coli</name>
    <dbReference type="NCBI Taxonomy" id="562"/>
    <lineage>
        <taxon>Bacteria</taxon>
        <taxon>Pseudomonadati</taxon>
        <taxon>Pseudomonadota</taxon>
        <taxon>Gammaproteobacteria</taxon>
        <taxon>Enterobacterales</taxon>
        <taxon>Enterobacteriaceae</taxon>
        <taxon>Escherichia</taxon>
    </lineage>
</organism>
<dbReference type="AlphaFoldDB" id="A0A8S0FWN6"/>
<proteinExistence type="predicted"/>
<feature type="compositionally biased region" description="Basic residues" evidence="1">
    <location>
        <begin position="96"/>
        <end position="106"/>
    </location>
</feature>
<evidence type="ECO:0000256" key="1">
    <source>
        <dbReference type="SAM" id="MobiDB-lite"/>
    </source>
</evidence>
<dbReference type="EMBL" id="AP022360">
    <property type="protein sequence ID" value="BBU85045.1"/>
    <property type="molecule type" value="Genomic_DNA"/>
</dbReference>
<feature type="compositionally biased region" description="Basic and acidic residues" evidence="1">
    <location>
        <begin position="76"/>
        <end position="95"/>
    </location>
</feature>
<name>A0A8S0FWN6_ECOLX</name>
<accession>A0A8S0FWN6</accession>
<gene>
    <name evidence="2" type="ORF">EIMP300_64450</name>
</gene>
<evidence type="ECO:0000313" key="3">
    <source>
        <dbReference type="Proteomes" id="UP000467488"/>
    </source>
</evidence>
<reference evidence="2 3" key="1">
    <citation type="submission" date="2020-01" db="EMBL/GenBank/DDBJ databases">
        <title>Dynamics of blaIMP-6 dissemination in carbapenem resistant Enterobacteriacea isolated from regional surveillance in Osaka, Japan.</title>
        <authorList>
            <person name="Abe R."/>
            <person name="Akeda Y."/>
            <person name="Sugawara Y."/>
            <person name="Yamamoto N."/>
            <person name="Tomono K."/>
            <person name="Takeuchi D."/>
            <person name="Kawahara R."/>
            <person name="Hamada S."/>
        </authorList>
    </citation>
    <scope>NUCLEOTIDE SEQUENCE [LARGE SCALE GENOMIC DNA]</scope>
    <source>
        <strain evidence="2 3">E300</strain>
    </source>
</reference>